<dbReference type="InterPro" id="IPR001031">
    <property type="entry name" value="Thioesterase"/>
</dbReference>
<gene>
    <name evidence="3" type="ORF">AWB80_08263</name>
</gene>
<dbReference type="Proteomes" id="UP000054911">
    <property type="component" value="Unassembled WGS sequence"/>
</dbReference>
<dbReference type="AlphaFoldDB" id="A0A158E5B9"/>
<keyword evidence="4" id="KW-1185">Reference proteome</keyword>
<protein>
    <submittedName>
        <fullName evidence="3">Thioesterase</fullName>
    </submittedName>
</protein>
<sequence>MTAVVDCTRATPVSLICLPHAGGNALLYRRWSPGLAPCARVFAHELPGHGARRALAPLTRWPELTDALATHVLSEVDANVPYAVMGHSMGALAGIEMIREIERRTGRQPVWFGVSACIAPSRRVHEAHWLTCSREAMVAQLRKLGGTHEALLDDREFVDFMLPVLRADFHLCGTYPAQARAKRLSCPIDVFIGRDDSATANRDDVAAWAQETRGRCTVHRFDGGHFFIDEQLSGVLSIVKASLADASATHAVCEPWTH</sequence>
<evidence type="ECO:0000259" key="2">
    <source>
        <dbReference type="Pfam" id="PF00975"/>
    </source>
</evidence>
<dbReference type="Pfam" id="PF00975">
    <property type="entry name" value="Thioesterase"/>
    <property type="match status" value="1"/>
</dbReference>
<evidence type="ECO:0000313" key="4">
    <source>
        <dbReference type="Proteomes" id="UP000054911"/>
    </source>
</evidence>
<dbReference type="STRING" id="1777141.AWB80_08263"/>
<dbReference type="OrthoDB" id="8480037at2"/>
<comment type="similarity">
    <text evidence="1">Belongs to the thioesterase family.</text>
</comment>
<accession>A0A158E5B9</accession>
<dbReference type="InterPro" id="IPR029058">
    <property type="entry name" value="AB_hydrolase_fold"/>
</dbReference>
<name>A0A158E5B9_9BURK</name>
<dbReference type="PANTHER" id="PTHR11487:SF0">
    <property type="entry name" value="S-ACYL FATTY ACID SYNTHASE THIOESTERASE, MEDIUM CHAIN"/>
    <property type="match status" value="1"/>
</dbReference>
<dbReference type="InterPro" id="IPR012223">
    <property type="entry name" value="TEII"/>
</dbReference>
<feature type="domain" description="Thioesterase" evidence="2">
    <location>
        <begin position="15"/>
        <end position="242"/>
    </location>
</feature>
<organism evidence="3 4">
    <name type="scientific">Caballeronia pedi</name>
    <dbReference type="NCBI Taxonomy" id="1777141"/>
    <lineage>
        <taxon>Bacteria</taxon>
        <taxon>Pseudomonadati</taxon>
        <taxon>Pseudomonadota</taxon>
        <taxon>Betaproteobacteria</taxon>
        <taxon>Burkholderiales</taxon>
        <taxon>Burkholderiaceae</taxon>
        <taxon>Caballeronia</taxon>
    </lineage>
</organism>
<dbReference type="PANTHER" id="PTHR11487">
    <property type="entry name" value="THIOESTERASE"/>
    <property type="match status" value="1"/>
</dbReference>
<evidence type="ECO:0000313" key="3">
    <source>
        <dbReference type="EMBL" id="SAL02049.1"/>
    </source>
</evidence>
<evidence type="ECO:0000256" key="1">
    <source>
        <dbReference type="ARBA" id="ARBA00007169"/>
    </source>
</evidence>
<dbReference type="SUPFAM" id="SSF53474">
    <property type="entry name" value="alpha/beta-Hydrolases"/>
    <property type="match status" value="1"/>
</dbReference>
<dbReference type="GO" id="GO:0008610">
    <property type="term" value="P:lipid biosynthetic process"/>
    <property type="evidence" value="ECO:0007669"/>
    <property type="project" value="TreeGrafter"/>
</dbReference>
<proteinExistence type="inferred from homology"/>
<dbReference type="RefSeq" id="WP_061180414.1">
    <property type="nucleotide sequence ID" value="NZ_FCOE02000073.1"/>
</dbReference>
<comment type="caution">
    <text evidence="3">The sequence shown here is derived from an EMBL/GenBank/DDBJ whole genome shotgun (WGS) entry which is preliminary data.</text>
</comment>
<reference evidence="3" key="1">
    <citation type="submission" date="2016-01" db="EMBL/GenBank/DDBJ databases">
        <authorList>
            <person name="Peeters C."/>
        </authorList>
    </citation>
    <scope>NUCLEOTIDE SEQUENCE [LARGE SCALE GENOMIC DNA]</scope>
    <source>
        <strain evidence="3">LMG 29323</strain>
    </source>
</reference>
<dbReference type="Gene3D" id="3.40.50.1820">
    <property type="entry name" value="alpha/beta hydrolase"/>
    <property type="match status" value="1"/>
</dbReference>
<dbReference type="EMBL" id="FCOE02000073">
    <property type="protein sequence ID" value="SAL02049.1"/>
    <property type="molecule type" value="Genomic_DNA"/>
</dbReference>